<dbReference type="EMBL" id="WQLW01000006">
    <property type="protein sequence ID" value="MVO09472.1"/>
    <property type="molecule type" value="Genomic_DNA"/>
</dbReference>
<evidence type="ECO:0000313" key="2">
    <source>
        <dbReference type="EMBL" id="MVO09472.1"/>
    </source>
</evidence>
<protein>
    <recommendedName>
        <fullName evidence="4">DUF4468 domain-containing protein</fullName>
    </recommendedName>
</protein>
<proteinExistence type="predicted"/>
<evidence type="ECO:0008006" key="4">
    <source>
        <dbReference type="Google" id="ProtNLM"/>
    </source>
</evidence>
<feature type="chain" id="PRO_5026070915" description="DUF4468 domain-containing protein" evidence="1">
    <location>
        <begin position="19"/>
        <end position="169"/>
    </location>
</feature>
<dbReference type="AlphaFoldDB" id="A0A6I4ILV1"/>
<organism evidence="2 3">
    <name type="scientific">Flavobacterium profundi</name>
    <dbReference type="NCBI Taxonomy" id="1774945"/>
    <lineage>
        <taxon>Bacteria</taxon>
        <taxon>Pseudomonadati</taxon>
        <taxon>Bacteroidota</taxon>
        <taxon>Flavobacteriia</taxon>
        <taxon>Flavobacteriales</taxon>
        <taxon>Flavobacteriaceae</taxon>
        <taxon>Flavobacterium</taxon>
    </lineage>
</organism>
<dbReference type="RefSeq" id="WP_140997847.1">
    <property type="nucleotide sequence ID" value="NZ_VDCZ01000006.1"/>
</dbReference>
<feature type="signal peptide" evidence="1">
    <location>
        <begin position="1"/>
        <end position="18"/>
    </location>
</feature>
<dbReference type="OrthoDB" id="9851253at2"/>
<evidence type="ECO:0000256" key="1">
    <source>
        <dbReference type="SAM" id="SignalP"/>
    </source>
</evidence>
<dbReference type="Proteomes" id="UP000431264">
    <property type="component" value="Unassembled WGS sequence"/>
</dbReference>
<gene>
    <name evidence="2" type="ORF">GOQ30_09915</name>
</gene>
<name>A0A6I4ILV1_9FLAO</name>
<comment type="caution">
    <text evidence="2">The sequence shown here is derived from an EMBL/GenBank/DDBJ whole genome shotgun (WGS) entry which is preliminary data.</text>
</comment>
<sequence length="169" mass="20058">MKNCLVLIALLLPFYLKAQSKEVDTISIVFKAKLFTISNHGYNEKNTLINNIENIPYSTYGNNEFLFIKIKSRYFCFDLKDEKSYARTIWCDCDYYVCYSVKKDVYYLLGGFKNDNIEEFSREYYGSLFSTAWDYKLEDKSLSEFIKYINLGKLKKAKKCFDKCTETWN</sequence>
<keyword evidence="3" id="KW-1185">Reference proteome</keyword>
<accession>A0A6I4ILV1</accession>
<evidence type="ECO:0000313" key="3">
    <source>
        <dbReference type="Proteomes" id="UP000431264"/>
    </source>
</evidence>
<reference evidence="3" key="1">
    <citation type="submission" date="2019-05" db="EMBL/GenBank/DDBJ databases">
        <title>Flavobacterium profundi sp. nov., isolated from a deep-sea seamount.</title>
        <authorList>
            <person name="Zhang D.-C."/>
        </authorList>
    </citation>
    <scope>NUCLEOTIDE SEQUENCE [LARGE SCALE GENOMIC DNA]</scope>
    <source>
        <strain evidence="3">TP390</strain>
    </source>
</reference>
<keyword evidence="1" id="KW-0732">Signal</keyword>